<protein>
    <submittedName>
        <fullName evidence="1">Uncharacterized protein</fullName>
    </submittedName>
</protein>
<gene>
    <name evidence="1" type="ORF">ASPSYDRAFT_410521</name>
</gene>
<keyword evidence="2" id="KW-1185">Reference proteome</keyword>
<evidence type="ECO:0000313" key="1">
    <source>
        <dbReference type="EMBL" id="OJJ55432.1"/>
    </source>
</evidence>
<dbReference type="AlphaFoldDB" id="A0A1L9T7L5"/>
<dbReference type="GeneID" id="63762273"/>
<accession>A0A1L9T7L5</accession>
<dbReference type="VEuPathDB" id="FungiDB:ASPSYDRAFT_410521"/>
<dbReference type="RefSeq" id="XP_040699238.1">
    <property type="nucleotide sequence ID" value="XM_040846200.1"/>
</dbReference>
<name>A0A1L9T7L5_9EURO</name>
<reference evidence="2" key="1">
    <citation type="journal article" date="2017" name="Genome Biol.">
        <title>Comparative genomics reveals high biological diversity and specific adaptations in the industrially and medically important fungal genus Aspergillus.</title>
        <authorList>
            <person name="de Vries R.P."/>
            <person name="Riley R."/>
            <person name="Wiebenga A."/>
            <person name="Aguilar-Osorio G."/>
            <person name="Amillis S."/>
            <person name="Uchima C.A."/>
            <person name="Anderluh G."/>
            <person name="Asadollahi M."/>
            <person name="Askin M."/>
            <person name="Barry K."/>
            <person name="Battaglia E."/>
            <person name="Bayram O."/>
            <person name="Benocci T."/>
            <person name="Braus-Stromeyer S.A."/>
            <person name="Caldana C."/>
            <person name="Canovas D."/>
            <person name="Cerqueira G.C."/>
            <person name="Chen F."/>
            <person name="Chen W."/>
            <person name="Choi C."/>
            <person name="Clum A."/>
            <person name="Dos Santos R.A."/>
            <person name="Damasio A.R."/>
            <person name="Diallinas G."/>
            <person name="Emri T."/>
            <person name="Fekete E."/>
            <person name="Flipphi M."/>
            <person name="Freyberg S."/>
            <person name="Gallo A."/>
            <person name="Gournas C."/>
            <person name="Habgood R."/>
            <person name="Hainaut M."/>
            <person name="Harispe M.L."/>
            <person name="Henrissat B."/>
            <person name="Hilden K.S."/>
            <person name="Hope R."/>
            <person name="Hossain A."/>
            <person name="Karabika E."/>
            <person name="Karaffa L."/>
            <person name="Karanyi Z."/>
            <person name="Krasevec N."/>
            <person name="Kuo A."/>
            <person name="Kusch H."/>
            <person name="LaButti K."/>
            <person name="Lagendijk E.L."/>
            <person name="Lapidus A."/>
            <person name="Levasseur A."/>
            <person name="Lindquist E."/>
            <person name="Lipzen A."/>
            <person name="Logrieco A.F."/>
            <person name="MacCabe A."/>
            <person name="Maekelae M.R."/>
            <person name="Malavazi I."/>
            <person name="Melin P."/>
            <person name="Meyer V."/>
            <person name="Mielnichuk N."/>
            <person name="Miskei M."/>
            <person name="Molnar A.P."/>
            <person name="Mule G."/>
            <person name="Ngan C.Y."/>
            <person name="Orejas M."/>
            <person name="Orosz E."/>
            <person name="Ouedraogo J.P."/>
            <person name="Overkamp K.M."/>
            <person name="Park H.-S."/>
            <person name="Perrone G."/>
            <person name="Piumi F."/>
            <person name="Punt P.J."/>
            <person name="Ram A.F."/>
            <person name="Ramon A."/>
            <person name="Rauscher S."/>
            <person name="Record E."/>
            <person name="Riano-Pachon D.M."/>
            <person name="Robert V."/>
            <person name="Roehrig J."/>
            <person name="Ruller R."/>
            <person name="Salamov A."/>
            <person name="Salih N.S."/>
            <person name="Samson R.A."/>
            <person name="Sandor E."/>
            <person name="Sanguinetti M."/>
            <person name="Schuetze T."/>
            <person name="Sepcic K."/>
            <person name="Shelest E."/>
            <person name="Sherlock G."/>
            <person name="Sophianopoulou V."/>
            <person name="Squina F.M."/>
            <person name="Sun H."/>
            <person name="Susca A."/>
            <person name="Todd R.B."/>
            <person name="Tsang A."/>
            <person name="Unkles S.E."/>
            <person name="van de Wiele N."/>
            <person name="van Rossen-Uffink D."/>
            <person name="Oliveira J.V."/>
            <person name="Vesth T.C."/>
            <person name="Visser J."/>
            <person name="Yu J.-H."/>
            <person name="Zhou M."/>
            <person name="Andersen M.R."/>
            <person name="Archer D.B."/>
            <person name="Baker S.E."/>
            <person name="Benoit I."/>
            <person name="Brakhage A.A."/>
            <person name="Braus G.H."/>
            <person name="Fischer R."/>
            <person name="Frisvad J.C."/>
            <person name="Goldman G.H."/>
            <person name="Houbraken J."/>
            <person name="Oakley B."/>
            <person name="Pocsi I."/>
            <person name="Scazzocchio C."/>
            <person name="Seiboth B."/>
            <person name="vanKuyk P.A."/>
            <person name="Wortman J."/>
            <person name="Dyer P.S."/>
            <person name="Grigoriev I.V."/>
        </authorList>
    </citation>
    <scope>NUCLEOTIDE SEQUENCE [LARGE SCALE GENOMIC DNA]</scope>
    <source>
        <strain evidence="2">CBS 593.65</strain>
    </source>
</reference>
<organism evidence="1 2">
    <name type="scientific">Aspergillus sydowii CBS 593.65</name>
    <dbReference type="NCBI Taxonomy" id="1036612"/>
    <lineage>
        <taxon>Eukaryota</taxon>
        <taxon>Fungi</taxon>
        <taxon>Dikarya</taxon>
        <taxon>Ascomycota</taxon>
        <taxon>Pezizomycotina</taxon>
        <taxon>Eurotiomycetes</taxon>
        <taxon>Eurotiomycetidae</taxon>
        <taxon>Eurotiales</taxon>
        <taxon>Aspergillaceae</taxon>
        <taxon>Aspergillus</taxon>
        <taxon>Aspergillus subgen. Nidulantes</taxon>
    </lineage>
</organism>
<dbReference type="EMBL" id="KV878592">
    <property type="protein sequence ID" value="OJJ55432.1"/>
    <property type="molecule type" value="Genomic_DNA"/>
</dbReference>
<evidence type="ECO:0000313" key="2">
    <source>
        <dbReference type="Proteomes" id="UP000184356"/>
    </source>
</evidence>
<sequence>MRFSDSWRGSIWDCLEAPAHCNVLYFRQSGGYSNRRTRLNGTRDAPGTGVLPFGFCWDEVCYRMKQTIVPLMCSGSLRVVDYLSILLASRLAEVSLLGIARPKGIGNSAAKGHWCTRRTFHSCQHSGLRVVGVTSSHGPADPSESQRFGWFVIVIRWTCMWRLSGSSC</sequence>
<proteinExistence type="predicted"/>
<dbReference type="Proteomes" id="UP000184356">
    <property type="component" value="Unassembled WGS sequence"/>
</dbReference>